<dbReference type="GO" id="GO:0043748">
    <property type="term" value="F:O-succinylbenzoate synthase activity"/>
    <property type="evidence" value="ECO:0007669"/>
    <property type="project" value="UniProtKB-EC"/>
</dbReference>
<dbReference type="RefSeq" id="WP_069716860.1">
    <property type="nucleotide sequence ID" value="NZ_MJEH01000016.1"/>
</dbReference>
<dbReference type="Gene3D" id="3.20.20.120">
    <property type="entry name" value="Enolase-like C-terminal domain"/>
    <property type="match status" value="1"/>
</dbReference>
<protein>
    <recommendedName>
        <fullName evidence="6 7">o-succinylbenzoate synthase</fullName>
        <ecNumber evidence="6 7">4.2.1.113</ecNumber>
    </recommendedName>
</protein>
<keyword evidence="10" id="KW-1185">Reference proteome</keyword>
<dbReference type="NCBIfam" id="TIGR01928">
    <property type="entry name" value="menC_lowGC_arch"/>
    <property type="match status" value="1"/>
</dbReference>
<proteinExistence type="inferred from homology"/>
<organism evidence="9 10">
    <name type="scientific">Bacillus solimangrovi</name>
    <dbReference type="NCBI Taxonomy" id="1305675"/>
    <lineage>
        <taxon>Bacteria</taxon>
        <taxon>Bacillati</taxon>
        <taxon>Bacillota</taxon>
        <taxon>Bacilli</taxon>
        <taxon>Bacillales</taxon>
        <taxon>Bacillaceae</taxon>
        <taxon>Bacillus</taxon>
    </lineage>
</organism>
<dbReference type="Pfam" id="PF13378">
    <property type="entry name" value="MR_MLE_C"/>
    <property type="match status" value="1"/>
</dbReference>
<dbReference type="STRING" id="1305675.BFG57_13465"/>
<dbReference type="SFLD" id="SFLDS00001">
    <property type="entry name" value="Enolase"/>
    <property type="match status" value="1"/>
</dbReference>
<dbReference type="SFLD" id="SFLDG00180">
    <property type="entry name" value="muconate_cycloisomerase"/>
    <property type="match status" value="1"/>
</dbReference>
<evidence type="ECO:0000256" key="5">
    <source>
        <dbReference type="ARBA" id="ARBA00023239"/>
    </source>
</evidence>
<dbReference type="PANTHER" id="PTHR48073">
    <property type="entry name" value="O-SUCCINYLBENZOATE SYNTHASE-RELATED"/>
    <property type="match status" value="1"/>
</dbReference>
<reference evidence="9 10" key="1">
    <citation type="submission" date="2016-08" db="EMBL/GenBank/DDBJ databases">
        <title>Genome of Bacillus solimangrovi GH2-4.</title>
        <authorList>
            <person name="Lim S."/>
            <person name="Kim B.-C."/>
        </authorList>
    </citation>
    <scope>NUCLEOTIDE SEQUENCE [LARGE SCALE GENOMIC DNA]</scope>
    <source>
        <strain evidence="9 10">GH2-4</strain>
    </source>
</reference>
<feature type="non-terminal residue" evidence="9">
    <location>
        <position position="365"/>
    </location>
</feature>
<evidence type="ECO:0000259" key="8">
    <source>
        <dbReference type="SMART" id="SM00922"/>
    </source>
</evidence>
<dbReference type="EMBL" id="MJEH01000016">
    <property type="protein sequence ID" value="OEH93147.1"/>
    <property type="molecule type" value="Genomic_DNA"/>
</dbReference>
<evidence type="ECO:0000256" key="2">
    <source>
        <dbReference type="ARBA" id="ARBA00022428"/>
    </source>
</evidence>
<dbReference type="InterPro" id="IPR029017">
    <property type="entry name" value="Enolase-like_N"/>
</dbReference>
<dbReference type="InterPro" id="IPR013342">
    <property type="entry name" value="Mandelate_racemase_C"/>
</dbReference>
<evidence type="ECO:0000256" key="1">
    <source>
        <dbReference type="ARBA" id="ARBA00001968"/>
    </source>
</evidence>
<feature type="domain" description="Mandelate racemase/muconate lactonizing enzyme C-terminal" evidence="8">
    <location>
        <begin position="142"/>
        <end position="234"/>
    </location>
</feature>
<dbReference type="GO" id="GO:0016854">
    <property type="term" value="F:racemase and epimerase activity"/>
    <property type="evidence" value="ECO:0007669"/>
    <property type="project" value="UniProtKB-ARBA"/>
</dbReference>
<dbReference type="Pfam" id="PF02746">
    <property type="entry name" value="MR_MLE_N"/>
    <property type="match status" value="1"/>
</dbReference>
<dbReference type="SUPFAM" id="SSF54826">
    <property type="entry name" value="Enolase N-terminal domain-like"/>
    <property type="match status" value="1"/>
</dbReference>
<comment type="caution">
    <text evidence="9">The sequence shown here is derived from an EMBL/GenBank/DDBJ whole genome shotgun (WGS) entry which is preliminary data.</text>
</comment>
<sequence length="365" mass="41027">MDIHKVTLHHIEMHLKKPFAASYGTISKRPFILVEMEDEMGQKGWGECAAFAVPWYTEETINGAWHVLEDILIPEVFQKTFSHPSDLNEELSQYKRNYMAKASLDEAIWDLYAKREEKSLANLIGGHRESVKAGVVVGIQPIPEMLGMIEEYLAEGYERVKVKIMPGKDKEILEPIRERFPDLQLLADGNSAYTLDDLDKLKQLDEFNLMMIEQPLGSDDIIEHATLQKSLNTPICLDESITSYESAKKAIELKSCQVINLKIGRVGGITAAKRIHDLCVEHDIPVWCGGLLESGIGRAHNVALATLDNFVFPGDLSASSRYWEEDIVKPEWVVKNGEIKVPEGIGIGVNINYGLLEKVTIRKEA</sequence>
<dbReference type="Proteomes" id="UP000095209">
    <property type="component" value="Unassembled WGS sequence"/>
</dbReference>
<gene>
    <name evidence="9" type="ORF">BFG57_13465</name>
</gene>
<dbReference type="HAMAP" id="MF_01933">
    <property type="entry name" value="MenC_2"/>
    <property type="match status" value="1"/>
</dbReference>
<dbReference type="SFLD" id="SFLDF00009">
    <property type="entry name" value="o-succinylbenzoate_synthase"/>
    <property type="match status" value="1"/>
</dbReference>
<dbReference type="AlphaFoldDB" id="A0A1E5LGD9"/>
<dbReference type="SMART" id="SM00922">
    <property type="entry name" value="MR_MLE"/>
    <property type="match status" value="1"/>
</dbReference>
<dbReference type="InterPro" id="IPR036849">
    <property type="entry name" value="Enolase-like_C_sf"/>
</dbReference>
<evidence type="ECO:0000256" key="7">
    <source>
        <dbReference type="NCBIfam" id="TIGR01928"/>
    </source>
</evidence>
<evidence type="ECO:0000313" key="10">
    <source>
        <dbReference type="Proteomes" id="UP000095209"/>
    </source>
</evidence>
<dbReference type="CDD" id="cd03317">
    <property type="entry name" value="NAAAR"/>
    <property type="match status" value="1"/>
</dbReference>
<name>A0A1E5LGD9_9BACI</name>
<dbReference type="InterPro" id="IPR013341">
    <property type="entry name" value="Mandelate_racemase_N_dom"/>
</dbReference>
<keyword evidence="4" id="KW-0460">Magnesium</keyword>
<dbReference type="InterPro" id="IPR047585">
    <property type="entry name" value="MenC"/>
</dbReference>
<accession>A0A1E5LGD9</accession>
<evidence type="ECO:0000256" key="3">
    <source>
        <dbReference type="ARBA" id="ARBA00022723"/>
    </source>
</evidence>
<evidence type="ECO:0000256" key="4">
    <source>
        <dbReference type="ARBA" id="ARBA00022842"/>
    </source>
</evidence>
<dbReference type="OrthoDB" id="9774531at2"/>
<evidence type="ECO:0000313" key="9">
    <source>
        <dbReference type="EMBL" id="OEH93147.1"/>
    </source>
</evidence>
<comment type="cofactor">
    <cofactor evidence="1">
        <name>a divalent metal cation</name>
        <dbReference type="ChEBI" id="CHEBI:60240"/>
    </cofactor>
</comment>
<dbReference type="InterPro" id="IPR029065">
    <property type="entry name" value="Enolase_C-like"/>
</dbReference>
<dbReference type="PANTHER" id="PTHR48073:SF5">
    <property type="entry name" value="O-SUCCINYLBENZOATE SYNTHASE"/>
    <property type="match status" value="1"/>
</dbReference>
<dbReference type="InterPro" id="IPR010197">
    <property type="entry name" value="OSBS/NAAAR"/>
</dbReference>
<evidence type="ECO:0000256" key="6">
    <source>
        <dbReference type="ARBA" id="ARBA00029491"/>
    </source>
</evidence>
<dbReference type="GO" id="GO:0046872">
    <property type="term" value="F:metal ion binding"/>
    <property type="evidence" value="ECO:0007669"/>
    <property type="project" value="UniProtKB-KW"/>
</dbReference>
<dbReference type="GO" id="GO:0009234">
    <property type="term" value="P:menaquinone biosynthetic process"/>
    <property type="evidence" value="ECO:0007669"/>
    <property type="project" value="UniProtKB-UniRule"/>
</dbReference>
<keyword evidence="5" id="KW-0456">Lyase</keyword>
<keyword evidence="3" id="KW-0479">Metal-binding</keyword>
<dbReference type="SUPFAM" id="SSF51604">
    <property type="entry name" value="Enolase C-terminal domain-like"/>
    <property type="match status" value="1"/>
</dbReference>
<keyword evidence="2" id="KW-0474">Menaquinone biosynthesis</keyword>
<dbReference type="EC" id="4.2.1.113" evidence="6 7"/>
<dbReference type="Gene3D" id="3.30.390.10">
    <property type="entry name" value="Enolase-like, N-terminal domain"/>
    <property type="match status" value="1"/>
</dbReference>